<dbReference type="Gene3D" id="3.40.50.1240">
    <property type="entry name" value="Phosphoglycerate mutase-like"/>
    <property type="match status" value="1"/>
</dbReference>
<accession>A0A8J8NQ97</accession>
<dbReference type="PROSITE" id="PS00616">
    <property type="entry name" value="HIS_ACID_PHOSPHAT_1"/>
    <property type="match status" value="1"/>
</dbReference>
<keyword evidence="2" id="KW-0378">Hydrolase</keyword>
<comment type="similarity">
    <text evidence="1">Belongs to the histidine acid phosphatase family.</text>
</comment>
<gene>
    <name evidence="5" type="ORF">FGO68_gene1652</name>
</gene>
<dbReference type="InterPro" id="IPR050645">
    <property type="entry name" value="Histidine_acid_phosphatase"/>
</dbReference>
<evidence type="ECO:0000313" key="5">
    <source>
        <dbReference type="EMBL" id="TNV79912.1"/>
    </source>
</evidence>
<evidence type="ECO:0000256" key="2">
    <source>
        <dbReference type="ARBA" id="ARBA00022801"/>
    </source>
</evidence>
<dbReference type="EMBL" id="RRYP01008238">
    <property type="protein sequence ID" value="TNV79912.1"/>
    <property type="molecule type" value="Genomic_DNA"/>
</dbReference>
<dbReference type="InterPro" id="IPR000560">
    <property type="entry name" value="His_Pase_clade-2"/>
</dbReference>
<dbReference type="GO" id="GO:0016791">
    <property type="term" value="F:phosphatase activity"/>
    <property type="evidence" value="ECO:0007669"/>
    <property type="project" value="TreeGrafter"/>
</dbReference>
<dbReference type="SUPFAM" id="SSF53254">
    <property type="entry name" value="Phosphoglycerate mutase-like"/>
    <property type="match status" value="1"/>
</dbReference>
<dbReference type="AlphaFoldDB" id="A0A8J8NQ97"/>
<organism evidence="5 6">
    <name type="scientific">Halteria grandinella</name>
    <dbReference type="NCBI Taxonomy" id="5974"/>
    <lineage>
        <taxon>Eukaryota</taxon>
        <taxon>Sar</taxon>
        <taxon>Alveolata</taxon>
        <taxon>Ciliophora</taxon>
        <taxon>Intramacronucleata</taxon>
        <taxon>Spirotrichea</taxon>
        <taxon>Stichotrichia</taxon>
        <taxon>Sporadotrichida</taxon>
        <taxon>Halteriidae</taxon>
        <taxon>Halteria</taxon>
    </lineage>
</organism>
<feature type="region of interest" description="Disordered" evidence="3">
    <location>
        <begin position="131"/>
        <end position="155"/>
    </location>
</feature>
<evidence type="ECO:0000313" key="6">
    <source>
        <dbReference type="Proteomes" id="UP000785679"/>
    </source>
</evidence>
<dbReference type="InterPro" id="IPR029033">
    <property type="entry name" value="His_PPase_superfam"/>
</dbReference>
<dbReference type="OrthoDB" id="294288at2759"/>
<dbReference type="Pfam" id="PF00328">
    <property type="entry name" value="His_Phos_2"/>
    <property type="match status" value="1"/>
</dbReference>
<evidence type="ECO:0000256" key="3">
    <source>
        <dbReference type="SAM" id="MobiDB-lite"/>
    </source>
</evidence>
<dbReference type="Proteomes" id="UP000785679">
    <property type="component" value="Unassembled WGS sequence"/>
</dbReference>
<feature type="compositionally biased region" description="Basic and acidic residues" evidence="3">
    <location>
        <begin position="143"/>
        <end position="155"/>
    </location>
</feature>
<reference evidence="5" key="1">
    <citation type="submission" date="2019-06" db="EMBL/GenBank/DDBJ databases">
        <authorList>
            <person name="Zheng W."/>
        </authorList>
    </citation>
    <scope>NUCLEOTIDE SEQUENCE</scope>
    <source>
        <strain evidence="5">QDHG01</strain>
    </source>
</reference>
<name>A0A8J8NQ97_HALGN</name>
<dbReference type="PANTHER" id="PTHR11567">
    <property type="entry name" value="ACID PHOSPHATASE-RELATED"/>
    <property type="match status" value="1"/>
</dbReference>
<comment type="caution">
    <text evidence="5">The sequence shown here is derived from an EMBL/GenBank/DDBJ whole genome shotgun (WGS) entry which is preliminary data.</text>
</comment>
<evidence type="ECO:0000256" key="4">
    <source>
        <dbReference type="SAM" id="SignalP"/>
    </source>
</evidence>
<feature type="signal peptide" evidence="4">
    <location>
        <begin position="1"/>
        <end position="20"/>
    </location>
</feature>
<dbReference type="PANTHER" id="PTHR11567:SF110">
    <property type="entry name" value="2-PHOSPHOXYLOSE PHOSPHATASE 1"/>
    <property type="match status" value="1"/>
</dbReference>
<feature type="chain" id="PRO_5035314216" evidence="4">
    <location>
        <begin position="21"/>
        <end position="447"/>
    </location>
</feature>
<sequence length="447" mass="50673">MISRTSLLVLSALFLGLSSAQSPDDQLGFVFQMVRHGARAPLKPQPPNVFKVAGGCLTASGMRQRFLLGAYHREKYIEKYGLLDDTFNPNQIYSQATDVHRVLQSTYSEFQGLYPPTGDEFALSDGELSSLSSDKGMPPMKIRNSDAHKEAAAEDKQNRQLRAVIDGYTMIPVFSYLPNSIYDDVNQKGCYYVDQCIQNQITDPKYYAGEGREVLPIVGYHLAQAYRWPQSKVQGMNYLDFYLLADALVAEKFEGSPERANFSGEDWFYIRNAQKVVLIKSFDTLARKLLASRNFDAPMKQMGKKIDQLLGGTESRDSLRYILQSEHDTHLINAVQWLQPLSYDYVDMPFSSELVMELHYNQTCLNTPQDKGLSCFTVEALNNNIPLQFDTCITANKGRGSTSTTCLFEDFVAHLDKRKVQTQNIFTQCQSAYDPYPMMAESFFLRD</sequence>
<keyword evidence="6" id="KW-1185">Reference proteome</keyword>
<protein>
    <submittedName>
        <fullName evidence="5">Uncharacterized protein</fullName>
    </submittedName>
</protein>
<evidence type="ECO:0000256" key="1">
    <source>
        <dbReference type="ARBA" id="ARBA00005375"/>
    </source>
</evidence>
<proteinExistence type="inferred from homology"/>
<dbReference type="InterPro" id="IPR033379">
    <property type="entry name" value="Acid_Pase_AS"/>
</dbReference>
<dbReference type="CDD" id="cd07061">
    <property type="entry name" value="HP_HAP_like"/>
    <property type="match status" value="1"/>
</dbReference>
<keyword evidence="4" id="KW-0732">Signal</keyword>